<dbReference type="EMBL" id="UINC01105700">
    <property type="protein sequence ID" value="SVC69835.1"/>
    <property type="molecule type" value="Genomic_DNA"/>
</dbReference>
<protein>
    <submittedName>
        <fullName evidence="1">Uncharacterized protein</fullName>
    </submittedName>
</protein>
<proteinExistence type="predicted"/>
<evidence type="ECO:0000313" key="1">
    <source>
        <dbReference type="EMBL" id="SVC69835.1"/>
    </source>
</evidence>
<reference evidence="1" key="1">
    <citation type="submission" date="2018-05" db="EMBL/GenBank/DDBJ databases">
        <authorList>
            <person name="Lanie J.A."/>
            <person name="Ng W.-L."/>
            <person name="Kazmierczak K.M."/>
            <person name="Andrzejewski T.M."/>
            <person name="Davidsen T.M."/>
            <person name="Wayne K.J."/>
            <person name="Tettelin H."/>
            <person name="Glass J.I."/>
            <person name="Rusch D."/>
            <person name="Podicherti R."/>
            <person name="Tsui H.-C.T."/>
            <person name="Winkler M.E."/>
        </authorList>
    </citation>
    <scope>NUCLEOTIDE SEQUENCE</scope>
</reference>
<dbReference type="AlphaFoldDB" id="A0A382PB46"/>
<gene>
    <name evidence="1" type="ORF">METZ01_LOCUS322689</name>
</gene>
<sequence length="44" mass="5069">MASTGVTTVASRNFFIEYIVPSTELRLTYPQFCRLPMRYSSYGN</sequence>
<organism evidence="1">
    <name type="scientific">marine metagenome</name>
    <dbReference type="NCBI Taxonomy" id="408172"/>
    <lineage>
        <taxon>unclassified sequences</taxon>
        <taxon>metagenomes</taxon>
        <taxon>ecological metagenomes</taxon>
    </lineage>
</organism>
<accession>A0A382PB46</accession>
<name>A0A382PB46_9ZZZZ</name>